<organism evidence="1 2">
    <name type="scientific">Coccomyxa viridis</name>
    <dbReference type="NCBI Taxonomy" id="1274662"/>
    <lineage>
        <taxon>Eukaryota</taxon>
        <taxon>Viridiplantae</taxon>
        <taxon>Chlorophyta</taxon>
        <taxon>core chlorophytes</taxon>
        <taxon>Trebouxiophyceae</taxon>
        <taxon>Trebouxiophyceae incertae sedis</taxon>
        <taxon>Coccomyxaceae</taxon>
        <taxon>Coccomyxa</taxon>
    </lineage>
</organism>
<evidence type="ECO:0000313" key="2">
    <source>
        <dbReference type="Proteomes" id="UP001314263"/>
    </source>
</evidence>
<name>A0AAV1HSQ9_9CHLO</name>
<evidence type="ECO:0000313" key="1">
    <source>
        <dbReference type="EMBL" id="CAK0740811.1"/>
    </source>
</evidence>
<dbReference type="EMBL" id="CAUYUE010000002">
    <property type="protein sequence ID" value="CAK0740811.1"/>
    <property type="molecule type" value="Genomic_DNA"/>
</dbReference>
<gene>
    <name evidence="1" type="ORF">CVIRNUC_001278</name>
</gene>
<reference evidence="1 2" key="1">
    <citation type="submission" date="2023-10" db="EMBL/GenBank/DDBJ databases">
        <authorList>
            <person name="Maclean D."/>
            <person name="Macfadyen A."/>
        </authorList>
    </citation>
    <scope>NUCLEOTIDE SEQUENCE [LARGE SCALE GENOMIC DNA]</scope>
</reference>
<dbReference type="AlphaFoldDB" id="A0AAV1HSQ9"/>
<proteinExistence type="predicted"/>
<comment type="caution">
    <text evidence="1">The sequence shown here is derived from an EMBL/GenBank/DDBJ whole genome shotgun (WGS) entry which is preliminary data.</text>
</comment>
<protein>
    <submittedName>
        <fullName evidence="1">Uncharacterized protein</fullName>
    </submittedName>
</protein>
<accession>A0AAV1HSQ9</accession>
<sequence length="95" mass="10578">MYQGASDPVISQLVAQRLQYLQPEVVAPVFQSAGISIPDSYLAFLRWGLTPGSYAARDAPTWERICAGLDHFRAAAEKLESAQPPSRPWTFRPMQ</sequence>
<keyword evidence="2" id="KW-1185">Reference proteome</keyword>
<dbReference type="Proteomes" id="UP001314263">
    <property type="component" value="Unassembled WGS sequence"/>
</dbReference>